<dbReference type="InterPro" id="IPR006143">
    <property type="entry name" value="RND_pump_MFP"/>
</dbReference>
<feature type="chain" id="PRO_5002325984" evidence="3">
    <location>
        <begin position="30"/>
        <end position="488"/>
    </location>
</feature>
<evidence type="ECO:0000256" key="2">
    <source>
        <dbReference type="SAM" id="Coils"/>
    </source>
</evidence>
<accession>A0A0D7WXH3</accession>
<evidence type="ECO:0000313" key="8">
    <source>
        <dbReference type="Proteomes" id="UP000032534"/>
    </source>
</evidence>
<evidence type="ECO:0000256" key="1">
    <source>
        <dbReference type="ARBA" id="ARBA00009477"/>
    </source>
</evidence>
<reference evidence="7 8" key="1">
    <citation type="submission" date="2014-11" db="EMBL/GenBank/DDBJ databases">
        <title>Draft Genome Sequences of Paenibacillus polymyxa NRRL B-30509 and Paenibacillus terrae NRRL B-30644, Strains from a Poultry Environment that Produce Tridecaptin A and Paenicidins.</title>
        <authorList>
            <person name="van Belkum M.J."/>
            <person name="Lohans C.T."/>
            <person name="Vederas J.C."/>
        </authorList>
    </citation>
    <scope>NUCLEOTIDE SEQUENCE [LARGE SCALE GENOMIC DNA]</scope>
    <source>
        <strain evidence="7 8">NRRL B-30644</strain>
    </source>
</reference>
<dbReference type="Pfam" id="PF25917">
    <property type="entry name" value="BSH_RND"/>
    <property type="match status" value="1"/>
</dbReference>
<evidence type="ECO:0000313" key="7">
    <source>
        <dbReference type="EMBL" id="KJD43886.1"/>
    </source>
</evidence>
<feature type="domain" description="Multidrug resistance protein MdtA-like barrel-sandwich hybrid" evidence="4">
    <location>
        <begin position="61"/>
        <end position="330"/>
    </location>
</feature>
<keyword evidence="2" id="KW-0175">Coiled coil</keyword>
<dbReference type="Pfam" id="PF25954">
    <property type="entry name" value="Beta-barrel_RND_2"/>
    <property type="match status" value="1"/>
</dbReference>
<dbReference type="Pfam" id="PF25989">
    <property type="entry name" value="YknX_C"/>
    <property type="match status" value="1"/>
</dbReference>
<gene>
    <name evidence="7" type="ORF">QD47_19940</name>
</gene>
<dbReference type="PATRIC" id="fig|159743.3.peg.4424"/>
<dbReference type="GO" id="GO:0015562">
    <property type="term" value="F:efflux transmembrane transporter activity"/>
    <property type="evidence" value="ECO:0007669"/>
    <property type="project" value="InterPro"/>
</dbReference>
<comment type="caution">
    <text evidence="7">The sequence shown here is derived from an EMBL/GenBank/DDBJ whole genome shotgun (WGS) entry which is preliminary data.</text>
</comment>
<dbReference type="NCBIfam" id="TIGR01730">
    <property type="entry name" value="RND_mfp"/>
    <property type="match status" value="1"/>
</dbReference>
<feature type="coiled-coil region" evidence="2">
    <location>
        <begin position="207"/>
        <end position="241"/>
    </location>
</feature>
<dbReference type="InterPro" id="IPR058637">
    <property type="entry name" value="YknX-like_C"/>
</dbReference>
<dbReference type="PRINTS" id="PR01490">
    <property type="entry name" value="RTXTOXIND"/>
</dbReference>
<dbReference type="Gene3D" id="2.40.420.20">
    <property type="match status" value="1"/>
</dbReference>
<dbReference type="Gene3D" id="1.20.120.330">
    <property type="entry name" value="Nucleotidyltransferases domain 2"/>
    <property type="match status" value="1"/>
</dbReference>
<protein>
    <submittedName>
        <fullName evidence="7">Multidrug transporter</fullName>
    </submittedName>
</protein>
<dbReference type="RefSeq" id="WP_044647769.1">
    <property type="nucleotide sequence ID" value="NZ_JTHP01000046.1"/>
</dbReference>
<evidence type="ECO:0000256" key="3">
    <source>
        <dbReference type="SAM" id="SignalP"/>
    </source>
</evidence>
<name>A0A0D7WXH3_9BACL</name>
<dbReference type="Proteomes" id="UP000032534">
    <property type="component" value="Unassembled WGS sequence"/>
</dbReference>
<dbReference type="GO" id="GO:1990281">
    <property type="term" value="C:efflux pump complex"/>
    <property type="evidence" value="ECO:0007669"/>
    <property type="project" value="TreeGrafter"/>
</dbReference>
<dbReference type="SUPFAM" id="SSF111369">
    <property type="entry name" value="HlyD-like secretion proteins"/>
    <property type="match status" value="2"/>
</dbReference>
<dbReference type="Gene3D" id="1.10.287.470">
    <property type="entry name" value="Helix hairpin bin"/>
    <property type="match status" value="1"/>
</dbReference>
<comment type="similarity">
    <text evidence="1">Belongs to the membrane fusion protein (MFP) (TC 8.A.1) family.</text>
</comment>
<dbReference type="PROSITE" id="PS51257">
    <property type="entry name" value="PROKAR_LIPOPROTEIN"/>
    <property type="match status" value="1"/>
</dbReference>
<dbReference type="OrthoDB" id="2456449at2"/>
<feature type="domain" description="YknX-like C-terminal permuted SH3-like" evidence="6">
    <location>
        <begin position="419"/>
        <end position="485"/>
    </location>
</feature>
<sequence>MKILRVESTLAALVLGGAVLAGCSSNSGAAQDMVVPVKISQAQQGIIGQGNIYTGTVTPSETVNIVPKVGGKVVELPVDIGSEVKKGQVLFKLDDKDMRNNVAKARAAAGAAAAGVSSAQASHESTMVQANSGVVQSKSGVIQSQSAINQAQGAINQATTAVEQATHGVSSAANTVKQTRQALADSQKNVTRTQSLFDAGASTQAQLEQAKTAVVNAEAAYNNAQNAQANAQDQLVAAQKALTTARNSYDSAKNSYSNANSGYSNAQNQLKVSQNTAIIESSQQSLKQAQLNVNIAQDALDDTVITSPINGIVGTKNAEVGEMVSAQAPALVIANLSTVNTLIYVPAEQINNVKAGDKVQVRVAASNIVTTGTVKNVSPLDASGKGYPVKISVANPDVKLKSGMLADISFVAANAQEGIVVPAAAIQKDQGKQYVYVVNGDHAKRKEVKTVQTTGSQTLVTSGLSNEENVIVNNLALLSDNSPITISQ</sequence>
<dbReference type="SUPFAM" id="SSF56954">
    <property type="entry name" value="Outer membrane efflux proteins (OEP)"/>
    <property type="match status" value="1"/>
</dbReference>
<dbReference type="Gene3D" id="2.40.50.100">
    <property type="match status" value="1"/>
</dbReference>
<dbReference type="InterPro" id="IPR058625">
    <property type="entry name" value="MdtA-like_BSH"/>
</dbReference>
<keyword evidence="8" id="KW-1185">Reference proteome</keyword>
<dbReference type="AlphaFoldDB" id="A0A0D7WXH3"/>
<evidence type="ECO:0000259" key="5">
    <source>
        <dbReference type="Pfam" id="PF25954"/>
    </source>
</evidence>
<dbReference type="Gene3D" id="2.40.30.170">
    <property type="match status" value="1"/>
</dbReference>
<organism evidence="7 8">
    <name type="scientific">Paenibacillus terrae</name>
    <dbReference type="NCBI Taxonomy" id="159743"/>
    <lineage>
        <taxon>Bacteria</taxon>
        <taxon>Bacillati</taxon>
        <taxon>Bacillota</taxon>
        <taxon>Bacilli</taxon>
        <taxon>Bacillales</taxon>
        <taxon>Paenibacillaceae</taxon>
        <taxon>Paenibacillus</taxon>
    </lineage>
</organism>
<dbReference type="EMBL" id="JTHP01000046">
    <property type="protein sequence ID" value="KJD43886.1"/>
    <property type="molecule type" value="Genomic_DNA"/>
</dbReference>
<proteinExistence type="inferred from homology"/>
<feature type="signal peptide" evidence="3">
    <location>
        <begin position="1"/>
        <end position="29"/>
    </location>
</feature>
<dbReference type="PANTHER" id="PTHR30469">
    <property type="entry name" value="MULTIDRUG RESISTANCE PROTEIN MDTA"/>
    <property type="match status" value="1"/>
</dbReference>
<feature type="domain" description="CusB-like beta-barrel" evidence="5">
    <location>
        <begin position="344"/>
        <end position="412"/>
    </location>
</feature>
<keyword evidence="3" id="KW-0732">Signal</keyword>
<evidence type="ECO:0000259" key="6">
    <source>
        <dbReference type="Pfam" id="PF25989"/>
    </source>
</evidence>
<evidence type="ECO:0000259" key="4">
    <source>
        <dbReference type="Pfam" id="PF25917"/>
    </source>
</evidence>
<dbReference type="InterPro" id="IPR058792">
    <property type="entry name" value="Beta-barrel_RND_2"/>
</dbReference>